<protein>
    <submittedName>
        <fullName evidence="2">Nucleoside/nucleotide kinase family protein</fullName>
    </submittedName>
</protein>
<sequence>MTFDDLLERAASLVRPGRRAVLGIAGSPGAGKTTLAERLVRELNGGGSGWAAHVPMDGFHLADAELERLGRRDRKGAPDTFDAAGYAALLRRLRDEEESDDIVYAPAFERTLEQPVAGAVPVPRTARLIITEGNYLLLRDPVWERVRSRLDEVWFCELDETERVRRLVARHEEFGKDHDAAVAWVLGTDQRNADLVAAVRARADLVVGAGVTASGSVSRAPLAHRPPDSRSVR</sequence>
<dbReference type="EMBL" id="CP045643">
    <property type="protein sequence ID" value="QFZ72685.1"/>
    <property type="molecule type" value="Genomic_DNA"/>
</dbReference>
<dbReference type="Proteomes" id="UP000326179">
    <property type="component" value="Chromosome"/>
</dbReference>
<feature type="domain" description="AAA+ ATPase" evidence="1">
    <location>
        <begin position="18"/>
        <end position="160"/>
    </location>
</feature>
<organism evidence="2 3">
    <name type="scientific">Streptomyces fagopyri</name>
    <dbReference type="NCBI Taxonomy" id="2662397"/>
    <lineage>
        <taxon>Bacteria</taxon>
        <taxon>Bacillati</taxon>
        <taxon>Actinomycetota</taxon>
        <taxon>Actinomycetes</taxon>
        <taxon>Kitasatosporales</taxon>
        <taxon>Streptomycetaceae</taxon>
        <taxon>Streptomyces</taxon>
    </lineage>
</organism>
<evidence type="ECO:0000259" key="1">
    <source>
        <dbReference type="SMART" id="SM00382"/>
    </source>
</evidence>
<evidence type="ECO:0000313" key="2">
    <source>
        <dbReference type="EMBL" id="QFZ72685.1"/>
    </source>
</evidence>
<reference evidence="2 3" key="1">
    <citation type="submission" date="2019-10" db="EMBL/GenBank/DDBJ databases">
        <title>A novel species.</title>
        <authorList>
            <person name="Gao J."/>
        </authorList>
    </citation>
    <scope>NUCLEOTIDE SEQUENCE [LARGE SCALE GENOMIC DNA]</scope>
    <source>
        <strain evidence="2 3">QMT-28</strain>
    </source>
</reference>
<dbReference type="Gene3D" id="3.40.50.300">
    <property type="entry name" value="P-loop containing nucleotide triphosphate hydrolases"/>
    <property type="match status" value="2"/>
</dbReference>
<keyword evidence="2" id="KW-0808">Transferase</keyword>
<dbReference type="AlphaFoldDB" id="A0A5Q0L6I6"/>
<keyword evidence="2" id="KW-0418">Kinase</keyword>
<dbReference type="RefSeq" id="WP_153287050.1">
    <property type="nucleotide sequence ID" value="NZ_CP045643.1"/>
</dbReference>
<keyword evidence="3" id="KW-1185">Reference proteome</keyword>
<dbReference type="PANTHER" id="PTHR10285">
    <property type="entry name" value="URIDINE KINASE"/>
    <property type="match status" value="1"/>
</dbReference>
<dbReference type="KEGG" id="sfy:GFH48_04840"/>
<evidence type="ECO:0000313" key="3">
    <source>
        <dbReference type="Proteomes" id="UP000326179"/>
    </source>
</evidence>
<dbReference type="InterPro" id="IPR027417">
    <property type="entry name" value="P-loop_NTPase"/>
</dbReference>
<gene>
    <name evidence="2" type="ORF">GFH48_04840</name>
</gene>
<dbReference type="SMART" id="SM00382">
    <property type="entry name" value="AAA"/>
    <property type="match status" value="1"/>
</dbReference>
<accession>A0A5Q0L6I6</accession>
<dbReference type="InterPro" id="IPR006083">
    <property type="entry name" value="PRK/URK"/>
</dbReference>
<dbReference type="InterPro" id="IPR003593">
    <property type="entry name" value="AAA+_ATPase"/>
</dbReference>
<dbReference type="GO" id="GO:0016301">
    <property type="term" value="F:kinase activity"/>
    <property type="evidence" value="ECO:0007669"/>
    <property type="project" value="UniProtKB-KW"/>
</dbReference>
<dbReference type="GO" id="GO:0005524">
    <property type="term" value="F:ATP binding"/>
    <property type="evidence" value="ECO:0007669"/>
    <property type="project" value="InterPro"/>
</dbReference>
<dbReference type="NCBIfam" id="NF006743">
    <property type="entry name" value="PRK09270.1-2"/>
    <property type="match status" value="1"/>
</dbReference>
<proteinExistence type="predicted"/>
<dbReference type="SUPFAM" id="SSF52540">
    <property type="entry name" value="P-loop containing nucleoside triphosphate hydrolases"/>
    <property type="match status" value="1"/>
</dbReference>
<dbReference type="Pfam" id="PF00485">
    <property type="entry name" value="PRK"/>
    <property type="match status" value="1"/>
</dbReference>
<name>A0A5Q0L6I6_9ACTN</name>